<gene>
    <name evidence="1" type="ORF">KOF27_06835</name>
</gene>
<organism evidence="1 2">
    <name type="scientific">Providencia rettgeri</name>
    <dbReference type="NCBI Taxonomy" id="587"/>
    <lineage>
        <taxon>Bacteria</taxon>
        <taxon>Pseudomonadati</taxon>
        <taxon>Pseudomonadota</taxon>
        <taxon>Gammaproteobacteria</taxon>
        <taxon>Enterobacterales</taxon>
        <taxon>Morganellaceae</taxon>
        <taxon>Providencia</taxon>
    </lineage>
</organism>
<evidence type="ECO:0000313" key="1">
    <source>
        <dbReference type="EMBL" id="QWQ22036.1"/>
    </source>
</evidence>
<accession>A0AAJ4NL06</accession>
<protein>
    <submittedName>
        <fullName evidence="1">Uncharacterized protein</fullName>
    </submittedName>
</protein>
<proteinExistence type="predicted"/>
<dbReference type="AlphaFoldDB" id="A0AAJ4NL06"/>
<reference evidence="1" key="1">
    <citation type="submission" date="2021-06" db="EMBL/GenBank/DDBJ databases">
        <title>Emergence of genetically related NDM-1-producing Providencia rettgeri strains in Argentina.</title>
        <authorList>
            <person name="Pasteran F."/>
            <person name="Meo A."/>
            <person name="Gomez S."/>
            <person name="Derdoy L."/>
            <person name="Albronoz E."/>
            <person name="Faccone D."/>
            <person name="Guerriero L."/>
            <person name="Archuby D."/>
            <person name="Tarzia A."/>
            <person name="Lopez M."/>
            <person name="Corso A."/>
        </authorList>
    </citation>
    <scope>NUCLEOTIDE SEQUENCE</scope>
    <source>
        <strain evidence="1">PreM15628</strain>
    </source>
</reference>
<sequence>MNNHIVVHTIPNIIQKMKNEGIACTEDSIIGIWKNHHIEFVLDWRGKGYSNTTGTKNYDEIVYPSRNHILHILEYGLESRDGMITEILVKPYSSKQIEIASLELTHPLYGSCINSNLLDELSVEDKYLKIIKKSLKNLKIAPHGNKKRFEQEKEKFLIKAKHVLTFHTEKCRGIRGKITQEKVAEATLSSHCPECSMVLLTSSIDTAKKYLRGDSHIMNEIKKLG</sequence>
<name>A0AAJ4NL06_PRORE</name>
<dbReference type="EMBL" id="CP076405">
    <property type="protein sequence ID" value="QWQ22036.1"/>
    <property type="molecule type" value="Genomic_DNA"/>
</dbReference>
<evidence type="ECO:0000313" key="2">
    <source>
        <dbReference type="Proteomes" id="UP000682358"/>
    </source>
</evidence>
<dbReference type="RefSeq" id="WP_140172275.1">
    <property type="nucleotide sequence ID" value="NZ_CP076405.1"/>
</dbReference>
<dbReference type="Proteomes" id="UP000682358">
    <property type="component" value="Chromosome"/>
</dbReference>